<protein>
    <submittedName>
        <fullName evidence="2">Uncharacterized protein</fullName>
    </submittedName>
</protein>
<keyword evidence="1" id="KW-0812">Transmembrane</keyword>
<keyword evidence="1" id="KW-0472">Membrane</keyword>
<dbReference type="EMBL" id="HBUF01032472">
    <property type="protein sequence ID" value="CAG6615292.1"/>
    <property type="molecule type" value="Transcribed_RNA"/>
</dbReference>
<evidence type="ECO:0000256" key="1">
    <source>
        <dbReference type="SAM" id="Phobius"/>
    </source>
</evidence>
<proteinExistence type="predicted"/>
<feature type="transmembrane region" description="Helical" evidence="1">
    <location>
        <begin position="6"/>
        <end position="28"/>
    </location>
</feature>
<keyword evidence="1" id="KW-1133">Transmembrane helix</keyword>
<evidence type="ECO:0000313" key="2">
    <source>
        <dbReference type="EMBL" id="CAG6615292.1"/>
    </source>
</evidence>
<accession>A0A8D8PU26</accession>
<sequence>MSFIQPSYIISYPSFTCGILVPVLVSLFEKRFFGSTYLCIISYIFNICTYPSYLPALCCRLQKLTSVISCHIKRQLLFMMISTTNEIYCRTVMMKKELCCLNYSCSCLISKMDKKSIDVSIDYSLLTILPPQIMKTAIVASTPTFTYSAILYPTTYFLCSTHQSPS</sequence>
<name>A0A8D8PU26_9HEMI</name>
<organism evidence="2">
    <name type="scientific">Cacopsylla melanoneura</name>
    <dbReference type="NCBI Taxonomy" id="428564"/>
    <lineage>
        <taxon>Eukaryota</taxon>
        <taxon>Metazoa</taxon>
        <taxon>Ecdysozoa</taxon>
        <taxon>Arthropoda</taxon>
        <taxon>Hexapoda</taxon>
        <taxon>Insecta</taxon>
        <taxon>Pterygota</taxon>
        <taxon>Neoptera</taxon>
        <taxon>Paraneoptera</taxon>
        <taxon>Hemiptera</taxon>
        <taxon>Sternorrhyncha</taxon>
        <taxon>Psylloidea</taxon>
        <taxon>Psyllidae</taxon>
        <taxon>Psyllinae</taxon>
        <taxon>Cacopsylla</taxon>
    </lineage>
</organism>
<dbReference type="AlphaFoldDB" id="A0A8D8PU26"/>
<feature type="transmembrane region" description="Helical" evidence="1">
    <location>
        <begin position="35"/>
        <end position="53"/>
    </location>
</feature>
<reference evidence="2" key="1">
    <citation type="submission" date="2021-05" db="EMBL/GenBank/DDBJ databases">
        <authorList>
            <person name="Alioto T."/>
            <person name="Alioto T."/>
            <person name="Gomez Garrido J."/>
        </authorList>
    </citation>
    <scope>NUCLEOTIDE SEQUENCE</scope>
</reference>